<feature type="region of interest" description="Disordered" evidence="5">
    <location>
        <begin position="167"/>
        <end position="269"/>
    </location>
</feature>
<dbReference type="SMART" id="SM00584">
    <property type="entry name" value="TLDc"/>
    <property type="match status" value="1"/>
</dbReference>
<feature type="region of interest" description="Disordered" evidence="5">
    <location>
        <begin position="314"/>
        <end position="344"/>
    </location>
</feature>
<dbReference type="PANTHER" id="PTHR23354">
    <property type="entry name" value="NUCLEOLAR PROTEIN 7/ESTROGEN RECEPTOR COACTIVATOR-RELATED"/>
    <property type="match status" value="1"/>
</dbReference>
<reference evidence="7" key="1">
    <citation type="submission" date="2019-10" db="EMBL/GenBank/DDBJ databases">
        <authorList>
            <person name="Nor Muhammad N."/>
        </authorList>
    </citation>
    <scope>NUCLEOTIDE SEQUENCE</scope>
</reference>
<dbReference type="Pfam" id="PF07534">
    <property type="entry name" value="TLD"/>
    <property type="match status" value="1"/>
</dbReference>
<evidence type="ECO:0000256" key="5">
    <source>
        <dbReference type="SAM" id="MobiDB-lite"/>
    </source>
</evidence>
<evidence type="ECO:0000256" key="1">
    <source>
        <dbReference type="ARBA" id="ARBA00004173"/>
    </source>
</evidence>
<dbReference type="PANTHER" id="PTHR23354:SF62">
    <property type="entry name" value="MUSTARD, ISOFORM V"/>
    <property type="match status" value="1"/>
</dbReference>
<comment type="subcellular location">
    <subcellularLocation>
        <location evidence="1">Mitochondrion</location>
    </subcellularLocation>
</comment>
<evidence type="ECO:0000313" key="7">
    <source>
        <dbReference type="EMBL" id="VWP00784.1"/>
    </source>
</evidence>
<organism evidence="7">
    <name type="scientific">Ganoderma boninense</name>
    <dbReference type="NCBI Taxonomy" id="34458"/>
    <lineage>
        <taxon>Eukaryota</taxon>
        <taxon>Fungi</taxon>
        <taxon>Dikarya</taxon>
        <taxon>Basidiomycota</taxon>
        <taxon>Agaricomycotina</taxon>
        <taxon>Agaricomycetes</taxon>
        <taxon>Polyporales</taxon>
        <taxon>Polyporaceae</taxon>
        <taxon>Ganoderma</taxon>
    </lineage>
</organism>
<feature type="domain" description="TLDc" evidence="6">
    <location>
        <begin position="399"/>
        <end position="571"/>
    </location>
</feature>
<evidence type="ECO:0000256" key="4">
    <source>
        <dbReference type="ARBA" id="ARBA00040604"/>
    </source>
</evidence>
<dbReference type="InterPro" id="IPR006571">
    <property type="entry name" value="TLDc_dom"/>
</dbReference>
<dbReference type="GO" id="GO:0005739">
    <property type="term" value="C:mitochondrion"/>
    <property type="evidence" value="ECO:0007669"/>
    <property type="project" value="UniProtKB-SubCell"/>
</dbReference>
<comment type="similarity">
    <text evidence="2">Belongs to the OXR1 family.</text>
</comment>
<dbReference type="GO" id="GO:0005634">
    <property type="term" value="C:nucleus"/>
    <property type="evidence" value="ECO:0007669"/>
    <property type="project" value="TreeGrafter"/>
</dbReference>
<protein>
    <recommendedName>
        <fullName evidence="4">Oxidation resistance protein 1</fullName>
    </recommendedName>
</protein>
<feature type="compositionally biased region" description="Low complexity" evidence="5">
    <location>
        <begin position="314"/>
        <end position="325"/>
    </location>
</feature>
<dbReference type="GO" id="GO:0006979">
    <property type="term" value="P:response to oxidative stress"/>
    <property type="evidence" value="ECO:0007669"/>
    <property type="project" value="TreeGrafter"/>
</dbReference>
<dbReference type="AlphaFoldDB" id="A0A5K1K3Y6"/>
<name>A0A5K1K3Y6_9APHY</name>
<gene>
    <name evidence="7" type="primary">G4NA99</name>
</gene>
<evidence type="ECO:0000259" key="6">
    <source>
        <dbReference type="PROSITE" id="PS51886"/>
    </source>
</evidence>
<sequence length="571" mass="62207">MSRATAQQSSPIHISPLIPLQIRKGEDKEDLFATLFSPPTPRASPTRTPEPNSGWSARHARQESTDSEFGAFVSVPATEDPLRLADGPNLGPYDSQQNYEFFDKFTEDAKAASEKRRSQVLDELLQHEDDPLYWLQGMSSVDAPASTTTPQSSQHASAIDLSKSVGDSLIDLESPSETNRSLVPSASSSSPEPSSLPKPIAAYDRSLSDDDIEHLDDALNGARPSRQRTHTSPPAVSAAERSFSLPPSSPTRPADPQIQRTQPSYFTPQSIPSRWVSNFLSSTIRGTRTSPPTPPAESSIASLFASISEEPLPSSSSRFSTLSQSAPHSRAPTHFESAPPSVDSAITHGTPFGLQPYKAPSGAPGFAGDRMWDKGFEFNKAQVERQSVRLTGRREMTGVVLTVEIADMLRPFLPALARLPKQWTLLYSLDQHGISLNTLYARCQDFKGSTVFVVRDSGERVFGAWMGEGIHPSKGGYYGSGESFLWQMTGKDHLRVFKWTGRNDYVALCEPDYISFGGGDGRYGLWLDESLIDGSSARCLTFGNEPLCSAGPRKGDTVTFECVGLEVWGIG</sequence>
<feature type="region of interest" description="Disordered" evidence="5">
    <location>
        <begin position="34"/>
        <end position="68"/>
    </location>
</feature>
<feature type="compositionally biased region" description="Polar residues" evidence="5">
    <location>
        <begin position="258"/>
        <end position="269"/>
    </location>
</feature>
<accession>A0A5K1K3Y6</accession>
<dbReference type="EMBL" id="LR728809">
    <property type="protein sequence ID" value="VWP00784.1"/>
    <property type="molecule type" value="Genomic_DNA"/>
</dbReference>
<evidence type="ECO:0000256" key="2">
    <source>
        <dbReference type="ARBA" id="ARBA00009540"/>
    </source>
</evidence>
<dbReference type="PROSITE" id="PS51886">
    <property type="entry name" value="TLDC"/>
    <property type="match status" value="1"/>
</dbReference>
<feature type="compositionally biased region" description="Low complexity" evidence="5">
    <location>
        <begin position="181"/>
        <end position="199"/>
    </location>
</feature>
<keyword evidence="3" id="KW-0496">Mitochondrion</keyword>
<evidence type="ECO:0000256" key="3">
    <source>
        <dbReference type="ARBA" id="ARBA00023128"/>
    </source>
</evidence>
<proteinExistence type="inferred from homology"/>